<proteinExistence type="predicted"/>
<reference evidence="1 2" key="1">
    <citation type="submission" date="2018-01" db="EMBL/GenBank/DDBJ databases">
        <authorList>
            <person name="Clerissi C."/>
        </authorList>
    </citation>
    <scope>NUCLEOTIDE SEQUENCE [LARGE SCALE GENOMIC DNA]</scope>
    <source>
        <strain evidence="1">Cupriavidus sp. LMG 19464</strain>
    </source>
</reference>
<dbReference type="Proteomes" id="UP000256780">
    <property type="component" value="Chromosome CBM2587_b"/>
</dbReference>
<accession>A0A975XAI9</accession>
<evidence type="ECO:0000313" key="1">
    <source>
        <dbReference type="EMBL" id="SOY63322.1"/>
    </source>
</evidence>
<comment type="caution">
    <text evidence="1">The sequence shown here is derived from an EMBL/GenBank/DDBJ whole genome shotgun (WGS) entry which is preliminary data.</text>
</comment>
<protein>
    <submittedName>
        <fullName evidence="1">Uncharacterized protein</fullName>
    </submittedName>
</protein>
<organism evidence="1 2">
    <name type="scientific">Cupriavidus taiwanensis</name>
    <dbReference type="NCBI Taxonomy" id="164546"/>
    <lineage>
        <taxon>Bacteria</taxon>
        <taxon>Pseudomonadati</taxon>
        <taxon>Pseudomonadota</taxon>
        <taxon>Betaproteobacteria</taxon>
        <taxon>Burkholderiales</taxon>
        <taxon>Burkholderiaceae</taxon>
        <taxon>Cupriavidus</taxon>
    </lineage>
</organism>
<name>A0A975XAI9_9BURK</name>
<dbReference type="EMBL" id="OFSQ01000035">
    <property type="protein sequence ID" value="SOY63322.1"/>
    <property type="molecule type" value="Genomic_DNA"/>
</dbReference>
<sequence length="78" mass="9199">MTQRHAVRSSKVDRFLVAVSFDFRNVFLKPCSLLCNMLPYTWTKKFRPLFVHVLGLLLLLECAQQSTQRRRIHARPIV</sequence>
<gene>
    <name evidence="1" type="ORF">CBM2587_B60334</name>
</gene>
<dbReference type="AlphaFoldDB" id="A0A975XAI9"/>
<evidence type="ECO:0000313" key="2">
    <source>
        <dbReference type="Proteomes" id="UP000256780"/>
    </source>
</evidence>